<keyword evidence="1 4" id="KW-0489">Methyltransferase</keyword>
<name>A0ABS4USH1_9ACTN</name>
<dbReference type="RefSeq" id="WP_209697375.1">
    <property type="nucleotide sequence ID" value="NZ_BAAAVU010000031.1"/>
</dbReference>
<comment type="caution">
    <text evidence="4">The sequence shown here is derived from an EMBL/GenBank/DDBJ whole genome shotgun (WGS) entry which is preliminary data.</text>
</comment>
<keyword evidence="3" id="KW-0949">S-adenosyl-L-methionine</keyword>
<keyword evidence="5" id="KW-1185">Reference proteome</keyword>
<organism evidence="4 5">
    <name type="scientific">Kribbella aluminosa</name>
    <dbReference type="NCBI Taxonomy" id="416017"/>
    <lineage>
        <taxon>Bacteria</taxon>
        <taxon>Bacillati</taxon>
        <taxon>Actinomycetota</taxon>
        <taxon>Actinomycetes</taxon>
        <taxon>Propionibacteriales</taxon>
        <taxon>Kribbellaceae</taxon>
        <taxon>Kribbella</taxon>
    </lineage>
</organism>
<evidence type="ECO:0000256" key="2">
    <source>
        <dbReference type="ARBA" id="ARBA00022679"/>
    </source>
</evidence>
<evidence type="ECO:0000256" key="3">
    <source>
        <dbReference type="ARBA" id="ARBA00022691"/>
    </source>
</evidence>
<dbReference type="PANTHER" id="PTHR30481">
    <property type="entry name" value="DNA ADENINE METHYLASE"/>
    <property type="match status" value="1"/>
</dbReference>
<evidence type="ECO:0000313" key="4">
    <source>
        <dbReference type="EMBL" id="MBP2354590.1"/>
    </source>
</evidence>
<dbReference type="InterPro" id="IPR029063">
    <property type="entry name" value="SAM-dependent_MTases_sf"/>
</dbReference>
<dbReference type="PRINTS" id="PR00505">
    <property type="entry name" value="D12N6MTFRASE"/>
</dbReference>
<dbReference type="Pfam" id="PF02086">
    <property type="entry name" value="MethyltransfD12"/>
    <property type="match status" value="1"/>
</dbReference>
<gene>
    <name evidence="4" type="ORF">JOF29_005700</name>
</gene>
<reference evidence="4 5" key="1">
    <citation type="submission" date="2021-03" db="EMBL/GenBank/DDBJ databases">
        <title>Sequencing the genomes of 1000 actinobacteria strains.</title>
        <authorList>
            <person name="Klenk H.-P."/>
        </authorList>
    </citation>
    <scope>NUCLEOTIDE SEQUENCE [LARGE SCALE GENOMIC DNA]</scope>
    <source>
        <strain evidence="4 5">DSM 18824</strain>
    </source>
</reference>
<protein>
    <submittedName>
        <fullName evidence="4">DNA adenine methylase</fullName>
        <ecNumber evidence="4">2.1.1.72</ecNumber>
    </submittedName>
</protein>
<dbReference type="Proteomes" id="UP000755585">
    <property type="component" value="Unassembled WGS sequence"/>
</dbReference>
<dbReference type="PIRSF" id="PIRSF000398">
    <property type="entry name" value="M_m6A_EcoRV"/>
    <property type="match status" value="1"/>
</dbReference>
<evidence type="ECO:0000256" key="1">
    <source>
        <dbReference type="ARBA" id="ARBA00022603"/>
    </source>
</evidence>
<accession>A0ABS4USH1</accession>
<evidence type="ECO:0000313" key="5">
    <source>
        <dbReference type="Proteomes" id="UP000755585"/>
    </source>
</evidence>
<dbReference type="GO" id="GO:0009007">
    <property type="term" value="F:site-specific DNA-methyltransferase (adenine-specific) activity"/>
    <property type="evidence" value="ECO:0007669"/>
    <property type="project" value="UniProtKB-EC"/>
</dbReference>
<dbReference type="EC" id="2.1.1.72" evidence="4"/>
<dbReference type="InterPro" id="IPR012327">
    <property type="entry name" value="MeTrfase_D12"/>
</dbReference>
<dbReference type="GO" id="GO:0032259">
    <property type="term" value="P:methylation"/>
    <property type="evidence" value="ECO:0007669"/>
    <property type="project" value="UniProtKB-KW"/>
</dbReference>
<dbReference type="PANTHER" id="PTHR30481:SF4">
    <property type="entry name" value="SITE-SPECIFIC DNA-METHYLTRANSFERASE (ADENINE-SPECIFIC)"/>
    <property type="match status" value="1"/>
</dbReference>
<dbReference type="Gene3D" id="3.40.50.150">
    <property type="entry name" value="Vaccinia Virus protein VP39"/>
    <property type="match status" value="2"/>
</dbReference>
<proteinExistence type="predicted"/>
<sequence length="286" mass="31969">MTAELAPPFAYYGGKTTKAAQLAALLPTHRHYVEPFAGSLAVLLAKAPVPFETVNDLDGSLMTFWRVLRDRGNDLARVCWLTPHSRAEHINAYTLTDANGNNLDELEVARRVWVQLSQGMGGTRRRTGWRHFQDPGDRTTVSMPDYLHAYVERMTPALRRLRRVSLEARPALDVIAAYGRHEHVCIYADPPYLGSTRSSRQYAVEMSSPAEHVELADALKACSASVVLSGYPSDLYDALYADWHRLDLAGFTGQAGTNGRRTEVLWSNRPLGTQPTLWHDNGQENH</sequence>
<dbReference type="EMBL" id="JAGINT010000002">
    <property type="protein sequence ID" value="MBP2354590.1"/>
    <property type="molecule type" value="Genomic_DNA"/>
</dbReference>
<keyword evidence="2 4" id="KW-0808">Transferase</keyword>
<dbReference type="SUPFAM" id="SSF53335">
    <property type="entry name" value="S-adenosyl-L-methionine-dependent methyltransferases"/>
    <property type="match status" value="1"/>
</dbReference>
<dbReference type="InterPro" id="IPR012263">
    <property type="entry name" value="M_m6A_EcoRV"/>
</dbReference>